<evidence type="ECO:0000256" key="8">
    <source>
        <dbReference type="ARBA" id="ARBA00023077"/>
    </source>
</evidence>
<evidence type="ECO:0000256" key="4">
    <source>
        <dbReference type="ARBA" id="ARBA00022496"/>
    </source>
</evidence>
<name>A0A5D9C6X2_9SPHN</name>
<keyword evidence="5 11" id="KW-0812">Transmembrane</keyword>
<dbReference type="InterPro" id="IPR000531">
    <property type="entry name" value="Beta-barrel_TonB"/>
</dbReference>
<feature type="domain" description="TonB-dependent receptor plug" evidence="15">
    <location>
        <begin position="61"/>
        <end position="170"/>
    </location>
</feature>
<comment type="caution">
    <text evidence="16">The sequence shown here is derived from an EMBL/GenBank/DDBJ whole genome shotgun (WGS) entry which is preliminary data.</text>
</comment>
<evidence type="ECO:0000256" key="11">
    <source>
        <dbReference type="PROSITE-ProRule" id="PRU01360"/>
    </source>
</evidence>
<dbReference type="GO" id="GO:0009279">
    <property type="term" value="C:cell outer membrane"/>
    <property type="evidence" value="ECO:0007669"/>
    <property type="project" value="UniProtKB-SubCell"/>
</dbReference>
<gene>
    <name evidence="16" type="ORF">FYJ91_06220</name>
</gene>
<accession>A0A5D9C6X2</accession>
<evidence type="ECO:0000256" key="13">
    <source>
        <dbReference type="SAM" id="SignalP"/>
    </source>
</evidence>
<evidence type="ECO:0000256" key="9">
    <source>
        <dbReference type="ARBA" id="ARBA00023136"/>
    </source>
</evidence>
<evidence type="ECO:0000256" key="2">
    <source>
        <dbReference type="ARBA" id="ARBA00022448"/>
    </source>
</evidence>
<keyword evidence="16" id="KW-0675">Receptor</keyword>
<dbReference type="InterPro" id="IPR036942">
    <property type="entry name" value="Beta-barrel_TonB_sf"/>
</dbReference>
<evidence type="ECO:0000313" key="17">
    <source>
        <dbReference type="Proteomes" id="UP000322077"/>
    </source>
</evidence>
<evidence type="ECO:0000256" key="6">
    <source>
        <dbReference type="ARBA" id="ARBA00023004"/>
    </source>
</evidence>
<comment type="similarity">
    <text evidence="11 12">Belongs to the TonB-dependent receptor family.</text>
</comment>
<organism evidence="16 17">
    <name type="scientific">Sphingomonas montanisoli</name>
    <dbReference type="NCBI Taxonomy" id="2606412"/>
    <lineage>
        <taxon>Bacteria</taxon>
        <taxon>Pseudomonadati</taxon>
        <taxon>Pseudomonadota</taxon>
        <taxon>Alphaproteobacteria</taxon>
        <taxon>Sphingomonadales</taxon>
        <taxon>Sphingomonadaceae</taxon>
        <taxon>Sphingomonas</taxon>
    </lineage>
</organism>
<dbReference type="SUPFAM" id="SSF56935">
    <property type="entry name" value="Porins"/>
    <property type="match status" value="1"/>
</dbReference>
<keyword evidence="2 11" id="KW-0813">Transport</keyword>
<keyword evidence="3 11" id="KW-1134">Transmembrane beta strand</keyword>
<dbReference type="PROSITE" id="PS52016">
    <property type="entry name" value="TONB_DEPENDENT_REC_3"/>
    <property type="match status" value="1"/>
</dbReference>
<dbReference type="Proteomes" id="UP000322077">
    <property type="component" value="Unassembled WGS sequence"/>
</dbReference>
<evidence type="ECO:0000313" key="16">
    <source>
        <dbReference type="EMBL" id="TZG27216.1"/>
    </source>
</evidence>
<feature type="chain" id="PRO_5022730773" evidence="13">
    <location>
        <begin position="25"/>
        <end position="808"/>
    </location>
</feature>
<evidence type="ECO:0000256" key="1">
    <source>
        <dbReference type="ARBA" id="ARBA00004571"/>
    </source>
</evidence>
<keyword evidence="17" id="KW-1185">Reference proteome</keyword>
<keyword evidence="10 11" id="KW-0998">Cell outer membrane</keyword>
<dbReference type="Pfam" id="PF00593">
    <property type="entry name" value="TonB_dep_Rec_b-barrel"/>
    <property type="match status" value="1"/>
</dbReference>
<keyword evidence="7" id="KW-0406">Ion transport</keyword>
<dbReference type="RefSeq" id="WP_149521434.1">
    <property type="nucleotide sequence ID" value="NZ_VTOU01000002.1"/>
</dbReference>
<reference evidence="16 17" key="1">
    <citation type="submission" date="2019-08" db="EMBL/GenBank/DDBJ databases">
        <authorList>
            <person name="Wang G."/>
            <person name="Xu Z."/>
        </authorList>
    </citation>
    <scope>NUCLEOTIDE SEQUENCE [LARGE SCALE GENOMIC DNA]</scope>
    <source>
        <strain evidence="16 17">ZX</strain>
    </source>
</reference>
<dbReference type="Gene3D" id="2.40.170.20">
    <property type="entry name" value="TonB-dependent receptor, beta-barrel domain"/>
    <property type="match status" value="2"/>
</dbReference>
<dbReference type="Pfam" id="PF07715">
    <property type="entry name" value="Plug"/>
    <property type="match status" value="1"/>
</dbReference>
<dbReference type="AlphaFoldDB" id="A0A5D9C6X2"/>
<evidence type="ECO:0000256" key="5">
    <source>
        <dbReference type="ARBA" id="ARBA00022692"/>
    </source>
</evidence>
<evidence type="ECO:0000256" key="3">
    <source>
        <dbReference type="ARBA" id="ARBA00022452"/>
    </source>
</evidence>
<evidence type="ECO:0000259" key="15">
    <source>
        <dbReference type="Pfam" id="PF07715"/>
    </source>
</evidence>
<dbReference type="EMBL" id="VTOU01000002">
    <property type="protein sequence ID" value="TZG27216.1"/>
    <property type="molecule type" value="Genomic_DNA"/>
</dbReference>
<protein>
    <submittedName>
        <fullName evidence="16">TonB-dependent receptor plug domain-containing protein</fullName>
    </submittedName>
</protein>
<keyword evidence="8 12" id="KW-0798">TonB box</keyword>
<dbReference type="PANTHER" id="PTHR32552">
    <property type="entry name" value="FERRICHROME IRON RECEPTOR-RELATED"/>
    <property type="match status" value="1"/>
</dbReference>
<evidence type="ECO:0000259" key="14">
    <source>
        <dbReference type="Pfam" id="PF00593"/>
    </source>
</evidence>
<keyword evidence="13" id="KW-0732">Signal</keyword>
<sequence length="808" mass="87118">MKQSFWRVSSAALAIAIGSFQAGAAFAQNAASSVDTGSQTAADAADSMEITVTARRRDESLLEIPVAISALSDKSLESRGIKDIQAISQFTPGFQYVNENLGRNDRGFTTLTFRGMEAGTFLVTRQPAQAFLDGIPIVGGNIPGLDDVQRVEVIKGPQSAYFGRSTFSGAINFISKDPGFEWSGRAKADVGRFGTADTNIMVEGPLVGDKLAFRLSGRYYTTDGQYVNAADSSERLGARSTKSVAGTLLFQPNDAFHAKAFLGVWKDRDGPSADALTGEAQRNCRTTGATVNTYICGKIPSIPASAIGKVTTITPRFRSLILNNDANLASVVDQNFLQGAGLERHAIQSTLALGYEFDSGISIDANGGYNYNAFEIVPGNAVTNTTRRPNPNFGRLPGAPQFQEDLQNRVDQENFGYGGELRVSSPAKQSFRWMVGASSFFQQAQGRSFGEGTTASGFNDGALVTDRDVLTTGVFTALAYDFIESLTLNVEARYQWDNVNSQVIKPTVGPVYKKTFKSFQPRVILQYKASDQINLYASAAQAYRPGDFNANLGLFTAAERAEIELETGASSIVLDQEKLWMYEGGIKGRFFGGILTGTLAGYYGDWSNIHVFTNLTISRTAANPLGRGVDIATASGDAKLYGMELEGSLKISDSLTTDFGFGYTRVKLESAYLCSVCQPLIGTRTVTGNQKARVPKYTGNFGVTYSRPINDIFTVVAHGDFTYRGTSFAEDANLARTGAVKRVNATLGLQREEYSFTLYATNIFNNKAINSASSGTNNLDLGPTGQGRALSFALPEKPTYGVRVAYKF</sequence>
<keyword evidence="6" id="KW-0408">Iron</keyword>
<dbReference type="InterPro" id="IPR039426">
    <property type="entry name" value="TonB-dep_rcpt-like"/>
</dbReference>
<keyword evidence="9 11" id="KW-0472">Membrane</keyword>
<keyword evidence="4" id="KW-0410">Iron transport</keyword>
<proteinExistence type="inferred from homology"/>
<comment type="subcellular location">
    <subcellularLocation>
        <location evidence="1 11">Cell outer membrane</location>
        <topology evidence="1 11">Multi-pass membrane protein</topology>
    </subcellularLocation>
</comment>
<feature type="domain" description="TonB-dependent receptor-like beta-barrel" evidence="14">
    <location>
        <begin position="316"/>
        <end position="763"/>
    </location>
</feature>
<dbReference type="InterPro" id="IPR012910">
    <property type="entry name" value="Plug_dom"/>
</dbReference>
<dbReference type="PANTHER" id="PTHR32552:SF81">
    <property type="entry name" value="TONB-DEPENDENT OUTER MEMBRANE RECEPTOR"/>
    <property type="match status" value="1"/>
</dbReference>
<evidence type="ECO:0000256" key="7">
    <source>
        <dbReference type="ARBA" id="ARBA00023065"/>
    </source>
</evidence>
<evidence type="ECO:0000256" key="12">
    <source>
        <dbReference type="RuleBase" id="RU003357"/>
    </source>
</evidence>
<dbReference type="GO" id="GO:0006826">
    <property type="term" value="P:iron ion transport"/>
    <property type="evidence" value="ECO:0007669"/>
    <property type="project" value="UniProtKB-KW"/>
</dbReference>
<evidence type="ECO:0000256" key="10">
    <source>
        <dbReference type="ARBA" id="ARBA00023237"/>
    </source>
</evidence>
<feature type="signal peptide" evidence="13">
    <location>
        <begin position="1"/>
        <end position="24"/>
    </location>
</feature>